<keyword evidence="1" id="KW-0677">Repeat</keyword>
<dbReference type="KEGG" id="dpp:DICPUDRAFT_92319"/>
<dbReference type="EMBL" id="GL871120">
    <property type="protein sequence ID" value="EGC33907.1"/>
    <property type="molecule type" value="Genomic_DNA"/>
</dbReference>
<evidence type="ECO:0000313" key="2">
    <source>
        <dbReference type="EMBL" id="EGC33907.1"/>
    </source>
</evidence>
<dbReference type="InterPro" id="IPR051251">
    <property type="entry name" value="STK_FNIP-Repeat"/>
</dbReference>
<gene>
    <name evidence="2" type="ORF">DICPUDRAFT_92319</name>
</gene>
<dbReference type="VEuPathDB" id="AmoebaDB:DICPUDRAFT_92319"/>
<reference evidence="3" key="1">
    <citation type="journal article" date="2011" name="Genome Biol.">
        <title>Comparative genomics of the social amoebae Dictyostelium discoideum and Dictyostelium purpureum.</title>
        <authorList>
            <consortium name="US DOE Joint Genome Institute (JGI-PGF)"/>
            <person name="Sucgang R."/>
            <person name="Kuo A."/>
            <person name="Tian X."/>
            <person name="Salerno W."/>
            <person name="Parikh A."/>
            <person name="Feasley C.L."/>
            <person name="Dalin E."/>
            <person name="Tu H."/>
            <person name="Huang E."/>
            <person name="Barry K."/>
            <person name="Lindquist E."/>
            <person name="Shapiro H."/>
            <person name="Bruce D."/>
            <person name="Schmutz J."/>
            <person name="Salamov A."/>
            <person name="Fey P."/>
            <person name="Gaudet P."/>
            <person name="Anjard C."/>
            <person name="Babu M.M."/>
            <person name="Basu S."/>
            <person name="Bushmanova Y."/>
            <person name="van der Wel H."/>
            <person name="Katoh-Kurasawa M."/>
            <person name="Dinh C."/>
            <person name="Coutinho P.M."/>
            <person name="Saito T."/>
            <person name="Elias M."/>
            <person name="Schaap P."/>
            <person name="Kay R.R."/>
            <person name="Henrissat B."/>
            <person name="Eichinger L."/>
            <person name="Rivero F."/>
            <person name="Putnam N.H."/>
            <person name="West C.M."/>
            <person name="Loomis W.F."/>
            <person name="Chisholm R.L."/>
            <person name="Shaulsky G."/>
            <person name="Strassmann J.E."/>
            <person name="Queller D.C."/>
            <person name="Kuspa A."/>
            <person name="Grigoriev I.V."/>
        </authorList>
    </citation>
    <scope>NUCLEOTIDE SEQUENCE [LARGE SCALE GENOMIC DNA]</scope>
    <source>
        <strain evidence="3">QSDP1</strain>
    </source>
</reference>
<dbReference type="RefSeq" id="XP_003289542.1">
    <property type="nucleotide sequence ID" value="XM_003289494.1"/>
</dbReference>
<dbReference type="eggNOG" id="ENOG502SDSN">
    <property type="taxonomic scope" value="Eukaryota"/>
</dbReference>
<dbReference type="SUPFAM" id="SSF52058">
    <property type="entry name" value="L domain-like"/>
    <property type="match status" value="1"/>
</dbReference>
<evidence type="ECO:0000313" key="3">
    <source>
        <dbReference type="Proteomes" id="UP000001064"/>
    </source>
</evidence>
<dbReference type="PANTHER" id="PTHR32134">
    <property type="entry name" value="FNIP REPEAT-CONTAINING PROTEIN"/>
    <property type="match status" value="1"/>
</dbReference>
<dbReference type="Proteomes" id="UP000001064">
    <property type="component" value="Unassembled WGS sequence"/>
</dbReference>
<protein>
    <recommendedName>
        <fullName evidence="4">FNIP repeat-containing protein</fullName>
    </recommendedName>
</protein>
<dbReference type="InParanoid" id="F0ZQ48"/>
<sequence length="773" mass="89372">MKSKLFFKVYHNVYLRAIIFKYIKLFNIFNAKREFSLESINSFKYKEYLNHIKINLEDSKFSPQILEKSIPRNIESLEIFFNLQLTPTFTLQDMLPTLQYTLPEFQNAFPAFQNSFPTIYNALIGLQNDFPTPQYAFQTPQNAFQTPQNAFPTFQNALPTLQNVSPTPLGQVQPNLRVIPNIPESIKILKIENFYDIPNQYEFSNLNQLKNLHTLEAKFLPILPNSLPESLTSLFITKYSYVIQKGTLPKNLKNLYVTFDSLKEHECPIEKGSLPDTLEVLKIMGSFNFLVEKGTFPNNLQQLEIVPKCTVQLYEDFFPPSLTRLSIQLSELNIQLPNKLNFLSLFLDKNLDKDYTFAPSLEFLIIDTKSITHKNIPSNLSCLIFGYSLRPSLIDTFGISILPKTITSIDFGYFFNKPLEPKAFEGCNNLRSIRFGLSFNQRLYPTNVFPESVTSIIFKNFDNGGFPLDDDFTFPKALKYIDFGIMFDQMIGINTFSKSGNLKSIILGSAFKQKILDNSIPASVTLLELSNSKYEYSFKPIDPNNTNVKLNIFKNVILKSPFKEMITSIEYSPNGYFPNLSEGHYQSFPTTLKHLKLPFDFNDPIEKISLTDKCQLEYLEFDFSFNQPLFRDYLPMENSIKTLVLGEDFDQILVLEYFKKLETLKVYGKPKLILKANTTTLYSTPIKKNKDHDILMNYLITGKEPSIKDEEDTDKDLGDEEKEDICENQDGNIFYNLKLIETPVDNTKFLDSLNPIFFRFLKLTKKPFKLFAF</sequence>
<dbReference type="Pfam" id="PF05725">
    <property type="entry name" value="FNIP"/>
    <property type="match status" value="3"/>
</dbReference>
<keyword evidence="3" id="KW-1185">Reference proteome</keyword>
<organism evidence="2 3">
    <name type="scientific">Dictyostelium purpureum</name>
    <name type="common">Slime mold</name>
    <dbReference type="NCBI Taxonomy" id="5786"/>
    <lineage>
        <taxon>Eukaryota</taxon>
        <taxon>Amoebozoa</taxon>
        <taxon>Evosea</taxon>
        <taxon>Eumycetozoa</taxon>
        <taxon>Dictyostelia</taxon>
        <taxon>Dictyosteliales</taxon>
        <taxon>Dictyosteliaceae</taxon>
        <taxon>Dictyostelium</taxon>
    </lineage>
</organism>
<proteinExistence type="predicted"/>
<evidence type="ECO:0008006" key="4">
    <source>
        <dbReference type="Google" id="ProtNLM"/>
    </source>
</evidence>
<dbReference type="AlphaFoldDB" id="F0ZQ48"/>
<name>F0ZQ48_DICPU</name>
<accession>F0ZQ48</accession>
<dbReference type="InterPro" id="IPR008615">
    <property type="entry name" value="FNIP"/>
</dbReference>
<dbReference type="PANTHER" id="PTHR32134:SF169">
    <property type="entry name" value="FNIP REPEAT-CONTAINING PROTEIN-RELATED"/>
    <property type="match status" value="1"/>
</dbReference>
<evidence type="ECO:0000256" key="1">
    <source>
        <dbReference type="ARBA" id="ARBA00022737"/>
    </source>
</evidence>
<dbReference type="FunCoup" id="F0ZQ48">
    <property type="interactions" value="22"/>
</dbReference>
<dbReference type="GeneID" id="10502656"/>